<evidence type="ECO:0000256" key="1">
    <source>
        <dbReference type="ARBA" id="ARBA00023015"/>
    </source>
</evidence>
<feature type="region of interest" description="Disordered" evidence="3">
    <location>
        <begin position="719"/>
        <end position="773"/>
    </location>
</feature>
<dbReference type="Gene3D" id="1.10.10.10">
    <property type="entry name" value="Winged helix-like DNA-binding domain superfamily/Winged helix DNA-binding domain"/>
    <property type="match status" value="1"/>
</dbReference>
<dbReference type="SUPFAM" id="SSF46894">
    <property type="entry name" value="C-terminal effector domain of the bipartite response regulators"/>
    <property type="match status" value="1"/>
</dbReference>
<dbReference type="Pfam" id="PF03704">
    <property type="entry name" value="BTAD"/>
    <property type="match status" value="1"/>
</dbReference>
<evidence type="ECO:0000313" key="7">
    <source>
        <dbReference type="Proteomes" id="UP000316639"/>
    </source>
</evidence>
<dbReference type="Gene3D" id="3.10.350.10">
    <property type="entry name" value="LysM domain"/>
    <property type="match status" value="1"/>
</dbReference>
<dbReference type="GO" id="GO:0003677">
    <property type="term" value="F:DNA binding"/>
    <property type="evidence" value="ECO:0007669"/>
    <property type="project" value="InterPro"/>
</dbReference>
<keyword evidence="4" id="KW-0812">Transmembrane</keyword>
<dbReference type="InterPro" id="IPR016032">
    <property type="entry name" value="Sig_transdc_resp-reg_C-effctor"/>
</dbReference>
<dbReference type="InterPro" id="IPR051677">
    <property type="entry name" value="AfsR-DnrI-RedD_regulator"/>
</dbReference>
<organism evidence="6 7">
    <name type="scientific">Lentzea tibetensis</name>
    <dbReference type="NCBI Taxonomy" id="2591470"/>
    <lineage>
        <taxon>Bacteria</taxon>
        <taxon>Bacillati</taxon>
        <taxon>Actinomycetota</taxon>
        <taxon>Actinomycetes</taxon>
        <taxon>Pseudonocardiales</taxon>
        <taxon>Pseudonocardiaceae</taxon>
        <taxon>Lentzea</taxon>
    </lineage>
</organism>
<feature type="region of interest" description="Disordered" evidence="3">
    <location>
        <begin position="640"/>
        <end position="666"/>
    </location>
</feature>
<dbReference type="Proteomes" id="UP000316639">
    <property type="component" value="Unassembled WGS sequence"/>
</dbReference>
<dbReference type="OrthoDB" id="8444614at2"/>
<keyword evidence="7" id="KW-1185">Reference proteome</keyword>
<dbReference type="AlphaFoldDB" id="A0A563EHS3"/>
<feature type="transmembrane region" description="Helical" evidence="4">
    <location>
        <begin position="88"/>
        <end position="113"/>
    </location>
</feature>
<evidence type="ECO:0000256" key="3">
    <source>
        <dbReference type="SAM" id="MobiDB-lite"/>
    </source>
</evidence>
<feature type="region of interest" description="Disordered" evidence="3">
    <location>
        <begin position="280"/>
        <end position="341"/>
    </location>
</feature>
<dbReference type="InterPro" id="IPR036779">
    <property type="entry name" value="LysM_dom_sf"/>
</dbReference>
<feature type="transmembrane region" description="Helical" evidence="4">
    <location>
        <begin position="41"/>
        <end position="62"/>
    </location>
</feature>
<dbReference type="Gene3D" id="1.25.40.10">
    <property type="entry name" value="Tetratricopeptide repeat domain"/>
    <property type="match status" value="1"/>
</dbReference>
<evidence type="ECO:0000256" key="2">
    <source>
        <dbReference type="ARBA" id="ARBA00023163"/>
    </source>
</evidence>
<feature type="compositionally biased region" description="Pro residues" evidence="3">
    <location>
        <begin position="283"/>
        <end position="301"/>
    </location>
</feature>
<protein>
    <submittedName>
        <fullName evidence="6">Transcriptional regulator</fullName>
    </submittedName>
</protein>
<keyword evidence="4" id="KW-0472">Membrane</keyword>
<feature type="region of interest" description="Disordered" evidence="3">
    <location>
        <begin position="1023"/>
        <end position="1046"/>
    </location>
</feature>
<keyword evidence="1" id="KW-0805">Transcription regulation</keyword>
<dbReference type="InterPro" id="IPR036388">
    <property type="entry name" value="WH-like_DNA-bd_sf"/>
</dbReference>
<dbReference type="GO" id="GO:0006355">
    <property type="term" value="P:regulation of DNA-templated transcription"/>
    <property type="evidence" value="ECO:0007669"/>
    <property type="project" value="InterPro"/>
</dbReference>
<evidence type="ECO:0000256" key="4">
    <source>
        <dbReference type="SAM" id="Phobius"/>
    </source>
</evidence>
<reference evidence="6 7" key="1">
    <citation type="submission" date="2019-07" db="EMBL/GenBank/DDBJ databases">
        <title>Lentzea xizangensis sp. nov., isolated from Qinghai-Tibetan Plateau Soils.</title>
        <authorList>
            <person name="Huang J."/>
        </authorList>
    </citation>
    <scope>NUCLEOTIDE SEQUENCE [LARGE SCALE GENOMIC DNA]</scope>
    <source>
        <strain evidence="6 7">FXJ1.1311</strain>
    </source>
</reference>
<dbReference type="InterPro" id="IPR005158">
    <property type="entry name" value="BTAD"/>
</dbReference>
<dbReference type="PANTHER" id="PTHR35807">
    <property type="entry name" value="TRANSCRIPTIONAL REGULATOR REDD-RELATED"/>
    <property type="match status" value="1"/>
</dbReference>
<dbReference type="SUPFAM" id="SSF48452">
    <property type="entry name" value="TPR-like"/>
    <property type="match status" value="1"/>
</dbReference>
<keyword evidence="2" id="KW-0804">Transcription</keyword>
<proteinExistence type="predicted"/>
<feature type="transmembrane region" description="Helical" evidence="4">
    <location>
        <begin position="134"/>
        <end position="151"/>
    </location>
</feature>
<dbReference type="SMART" id="SM01043">
    <property type="entry name" value="BTAD"/>
    <property type="match status" value="1"/>
</dbReference>
<name>A0A563EHS3_9PSEU</name>
<evidence type="ECO:0000313" key="6">
    <source>
        <dbReference type="EMBL" id="TWP46048.1"/>
    </source>
</evidence>
<feature type="compositionally biased region" description="Low complexity" evidence="3">
    <location>
        <begin position="302"/>
        <end position="326"/>
    </location>
</feature>
<dbReference type="InterPro" id="IPR011990">
    <property type="entry name" value="TPR-like_helical_dom_sf"/>
</dbReference>
<dbReference type="PANTHER" id="PTHR35807:SF1">
    <property type="entry name" value="TRANSCRIPTIONAL REGULATOR REDD"/>
    <property type="match status" value="1"/>
</dbReference>
<comment type="caution">
    <text evidence="6">The sequence shown here is derived from an EMBL/GenBank/DDBJ whole genome shotgun (WGS) entry which is preliminary data.</text>
</comment>
<dbReference type="EMBL" id="VOBR01000036">
    <property type="protein sequence ID" value="TWP46048.1"/>
    <property type="molecule type" value="Genomic_DNA"/>
</dbReference>
<keyword evidence="4" id="KW-1133">Transmembrane helix</keyword>
<gene>
    <name evidence="6" type="ORF">FKR81_37385</name>
</gene>
<sequence length="1046" mass="111179">MTAHPRTSRRPIIRPPRTGRRPWWSVLAGTLRFVGRVLRGLIAAAVLLALVAGLPWALWHYIGWPLPDHIPAWAEVEALLLGPMTATFLLDFLACLCWPVWAAFVLDVIGCAAQATRDGMRAAHRPQASARGPGHALAAVLISAILLPILGNRATSPPTTPLSAPAWTGPTVVATAPAWHATPDASAVAVRRAALVTQQDSSAGPAAGQRPQSVVVRARDPESGVHDSLSRIAQRTLGDSARWPEIFELNKGKPQPNGKPFTNPHLIFPGEELRLPADAKAAPVPPPAQPPQPPPRQPSPEPSTQASATTPPSTTTRPPATSVPAAHPTAGNPAPRSVSDEPAIGWGPELFVGLGLAAAVSAALLVARRRHRNRYRPGSGRRDDLDLPVAPVVYQLRLAHLRAERDDELDLEDTDSRQDDRHLVPRPTVVIGVDAPTSRQIAPGLGVRDGREIALDLAAARGLGLIGAGAPAAARALLVTALTTATHCAGHLAMSAGTSVLVPADDLPLLLGHGTTRAHLPRSLRVLAGLDEALDELEARILRRAREQDSGPWPAVVLVARPQQHNHQRLQAVLDNGAPFGIVGILLGQWRAGVTAYVHEDGTISATGPGLGEALRGTQVFRVGADDATDLLDLLRHAQPQTPTPDAVLGSHVPGPRATHTESAEQDMAADDAGAHRVGGEVAVAGEDVLAADTELEVTAVAGPVDYSGTGLEIIETRAVPPTGARPRPAAVTERPPSSTSSEVHDHEAAVSDEPHSMDTGEPCDPASADKGDRAAVPVRLAVLGRPRVYWRPHPGAEQDVTGAFQPRLRELLMFLGLHPDGATRESLIGALWADSPPEKTTSALNTALSRLRGTLSKATDGALADIVVAGQGSFRLDPTVVDVDYWQFDRAVARRRAATTPHDRTDAYRDIVNSYTGPLADGMSTDWIESAREAIRRDTLDAVAALARALVDDDLEQTLDLLELARAFDPHNELLYRDIMRLQERLGRPDAIPRTLTLLTTRLAEVDDRPTPEAIDLAARLGQRHETASTATAGLPRGGGLEPRR</sequence>
<feature type="compositionally biased region" description="Gly residues" evidence="3">
    <location>
        <begin position="1037"/>
        <end position="1046"/>
    </location>
</feature>
<evidence type="ECO:0000259" key="5">
    <source>
        <dbReference type="SMART" id="SM01043"/>
    </source>
</evidence>
<feature type="domain" description="Bacterial transcriptional activator" evidence="5">
    <location>
        <begin position="884"/>
        <end position="1023"/>
    </location>
</feature>
<accession>A0A563EHS3</accession>
<feature type="compositionally biased region" description="Basic and acidic residues" evidence="3">
    <location>
        <begin position="743"/>
        <end position="759"/>
    </location>
</feature>
<dbReference type="CDD" id="cd00118">
    <property type="entry name" value="LysM"/>
    <property type="match status" value="1"/>
</dbReference>
<dbReference type="InterPro" id="IPR018392">
    <property type="entry name" value="LysM"/>
</dbReference>